<feature type="non-terminal residue" evidence="1">
    <location>
        <position position="32"/>
    </location>
</feature>
<organism evidence="1 2">
    <name type="scientific">Bradyrhizobium hipponense</name>
    <dbReference type="NCBI Taxonomy" id="2605638"/>
    <lineage>
        <taxon>Bacteria</taxon>
        <taxon>Pseudomonadati</taxon>
        <taxon>Pseudomonadota</taxon>
        <taxon>Alphaproteobacteria</taxon>
        <taxon>Hyphomicrobiales</taxon>
        <taxon>Nitrobacteraceae</taxon>
        <taxon>Bradyrhizobium</taxon>
    </lineage>
</organism>
<evidence type="ECO:0000313" key="2">
    <source>
        <dbReference type="Proteomes" id="UP000324797"/>
    </source>
</evidence>
<comment type="caution">
    <text evidence="1">The sequence shown here is derived from an EMBL/GenBank/DDBJ whole genome shotgun (WGS) entry which is preliminary data.</text>
</comment>
<keyword evidence="2" id="KW-1185">Reference proteome</keyword>
<dbReference type="Proteomes" id="UP000324797">
    <property type="component" value="Unassembled WGS sequence"/>
</dbReference>
<dbReference type="EMBL" id="VSTH01000253">
    <property type="protein sequence ID" value="TYO60893.1"/>
    <property type="molecule type" value="Genomic_DNA"/>
</dbReference>
<sequence>MIALRPDLKVMLASQPVDFRKSVHTLSALVSE</sequence>
<reference evidence="1 2" key="1">
    <citation type="submission" date="2019-08" db="EMBL/GenBank/DDBJ databases">
        <title>Bradyrhizobium hipponensis sp. nov., a rhizobium isolated from a Lupinus angustifolius root nodule in Tunisia.</title>
        <authorList>
            <person name="Off K."/>
            <person name="Rejili M."/>
            <person name="Mars M."/>
            <person name="Brachmann A."/>
            <person name="Marin M."/>
        </authorList>
    </citation>
    <scope>NUCLEOTIDE SEQUENCE [LARGE SCALE GENOMIC DNA]</scope>
    <source>
        <strain evidence="2">aSej3</strain>
    </source>
</reference>
<proteinExistence type="predicted"/>
<accession>A0A5S4YA13</accession>
<protein>
    <submittedName>
        <fullName evidence="1">Transposase</fullName>
    </submittedName>
</protein>
<gene>
    <name evidence="1" type="ORF">FXV83_41225</name>
</gene>
<evidence type="ECO:0000313" key="1">
    <source>
        <dbReference type="EMBL" id="TYO60893.1"/>
    </source>
</evidence>
<dbReference type="AlphaFoldDB" id="A0A5S4YA13"/>
<name>A0A5S4YA13_9BRAD</name>